<dbReference type="Pfam" id="PF20706">
    <property type="entry name" value="GT4-conflict"/>
    <property type="match status" value="1"/>
</dbReference>
<evidence type="ECO:0000256" key="2">
    <source>
        <dbReference type="ARBA" id="ARBA00022679"/>
    </source>
</evidence>
<dbReference type="Gene3D" id="3.40.50.2000">
    <property type="entry name" value="Glycogen Phosphorylase B"/>
    <property type="match status" value="1"/>
</dbReference>
<keyword evidence="1" id="KW-0328">Glycosyltransferase</keyword>
<dbReference type="PANTHER" id="PTHR12526">
    <property type="entry name" value="GLYCOSYLTRANSFERASE"/>
    <property type="match status" value="1"/>
</dbReference>
<evidence type="ECO:0000256" key="1">
    <source>
        <dbReference type="ARBA" id="ARBA00022676"/>
    </source>
</evidence>
<dbReference type="Proteomes" id="UP000612585">
    <property type="component" value="Unassembled WGS sequence"/>
</dbReference>
<protein>
    <recommendedName>
        <fullName evidence="5">Glycosyl transferases group 1</fullName>
    </recommendedName>
</protein>
<evidence type="ECO:0000313" key="4">
    <source>
        <dbReference type="Proteomes" id="UP000612585"/>
    </source>
</evidence>
<organism evidence="3 4">
    <name type="scientific">Virgisporangium aurantiacum</name>
    <dbReference type="NCBI Taxonomy" id="175570"/>
    <lineage>
        <taxon>Bacteria</taxon>
        <taxon>Bacillati</taxon>
        <taxon>Actinomycetota</taxon>
        <taxon>Actinomycetes</taxon>
        <taxon>Micromonosporales</taxon>
        <taxon>Micromonosporaceae</taxon>
        <taxon>Virgisporangium</taxon>
    </lineage>
</organism>
<gene>
    <name evidence="3" type="ORF">Vau01_064390</name>
</gene>
<keyword evidence="2" id="KW-0808">Transferase</keyword>
<dbReference type="AlphaFoldDB" id="A0A8J3Z9Q5"/>
<dbReference type="GO" id="GO:0016757">
    <property type="term" value="F:glycosyltransferase activity"/>
    <property type="evidence" value="ECO:0007669"/>
    <property type="project" value="UniProtKB-KW"/>
</dbReference>
<reference evidence="3" key="1">
    <citation type="submission" date="2021-01" db="EMBL/GenBank/DDBJ databases">
        <title>Whole genome shotgun sequence of Virgisporangium aurantiacum NBRC 16421.</title>
        <authorList>
            <person name="Komaki H."/>
            <person name="Tamura T."/>
        </authorList>
    </citation>
    <scope>NUCLEOTIDE SEQUENCE</scope>
    <source>
        <strain evidence="3">NBRC 16421</strain>
    </source>
</reference>
<comment type="caution">
    <text evidence="3">The sequence shown here is derived from an EMBL/GenBank/DDBJ whole genome shotgun (WGS) entry which is preliminary data.</text>
</comment>
<proteinExistence type="predicted"/>
<dbReference type="CDD" id="cd03801">
    <property type="entry name" value="GT4_PimA-like"/>
    <property type="match status" value="1"/>
</dbReference>
<dbReference type="PANTHER" id="PTHR12526:SF510">
    <property type="entry name" value="D-INOSITOL 3-PHOSPHATE GLYCOSYLTRANSFERASE"/>
    <property type="match status" value="1"/>
</dbReference>
<sequence>MEEERRLLRPPAIGAGVGPQLYDRVRAELAAFADAPEPVRIDPGFDLVDMPPRQSPSGGPIRVLLLGRMEDRGVKGLDLAAKALAEATRIHELDPSTLELVLRGVPEAEFDEIRTAVLDWAGARLRVTTRSYTVGCDEWEYDLRRAVLLLMPSRAEGFGMAGLEAIVAGTPVLISDRSGLGELIREVAPSEARQIVVPIKDDARDLQTWGTAIAAVLTNPAEAFARAETLRRVMAERRSWSQAAQAILAATA</sequence>
<evidence type="ECO:0008006" key="5">
    <source>
        <dbReference type="Google" id="ProtNLM"/>
    </source>
</evidence>
<accession>A0A8J3Z9Q5</accession>
<name>A0A8J3Z9Q5_9ACTN</name>
<evidence type="ECO:0000313" key="3">
    <source>
        <dbReference type="EMBL" id="GIJ58923.1"/>
    </source>
</evidence>
<dbReference type="SUPFAM" id="SSF53756">
    <property type="entry name" value="UDP-Glycosyltransferase/glycogen phosphorylase"/>
    <property type="match status" value="1"/>
</dbReference>
<keyword evidence="4" id="KW-1185">Reference proteome</keyword>
<dbReference type="EMBL" id="BOPG01000044">
    <property type="protein sequence ID" value="GIJ58923.1"/>
    <property type="molecule type" value="Genomic_DNA"/>
</dbReference>